<reference evidence="8" key="1">
    <citation type="submission" date="2008-06" db="EMBL/GenBank/DDBJ databases">
        <title>Complete sequence of chromosome of Prosthecochloris aestuarii DSM 271.</title>
        <authorList>
            <consortium name="US DOE Joint Genome Institute"/>
            <person name="Lucas S."/>
            <person name="Copeland A."/>
            <person name="Lapidus A."/>
            <person name="Glavina del Rio T."/>
            <person name="Dalin E."/>
            <person name="Tice H."/>
            <person name="Bruce D."/>
            <person name="Goodwin L."/>
            <person name="Pitluck S."/>
            <person name="Schmutz J."/>
            <person name="Larimer F."/>
            <person name="Land M."/>
            <person name="Hauser L."/>
            <person name="Kyrpides N."/>
            <person name="Anderson I."/>
            <person name="Liu Z."/>
            <person name="Li T."/>
            <person name="Zhao F."/>
            <person name="Overmann J."/>
            <person name="Bryant D.A."/>
            <person name="Richardson P."/>
        </authorList>
    </citation>
    <scope>NUCLEOTIDE SEQUENCE [LARGE SCALE GENOMIC DNA]</scope>
    <source>
        <strain evidence="8">DSM 271</strain>
    </source>
</reference>
<dbReference type="InterPro" id="IPR030855">
    <property type="entry name" value="Bifunct_BirA"/>
</dbReference>
<dbReference type="InterPro" id="IPR036388">
    <property type="entry name" value="WH-like_DNA-bd_sf"/>
</dbReference>
<dbReference type="Gene3D" id="1.10.10.10">
    <property type="entry name" value="Winged helix-like DNA-binding domain superfamily/Winged helix DNA-binding domain"/>
    <property type="match status" value="1"/>
</dbReference>
<dbReference type="RefSeq" id="WP_012506724.1">
    <property type="nucleotide sequence ID" value="NC_011059.1"/>
</dbReference>
<dbReference type="Pfam" id="PF02237">
    <property type="entry name" value="BPL_C"/>
    <property type="match status" value="1"/>
</dbReference>
<feature type="binding site" evidence="6">
    <location>
        <begin position="120"/>
        <end position="122"/>
    </location>
    <ligand>
        <name>biotin</name>
        <dbReference type="ChEBI" id="CHEBI:57586"/>
    </ligand>
</feature>
<protein>
    <recommendedName>
        <fullName evidence="6">Bifunctional ligase/repressor BirA</fullName>
    </recommendedName>
    <alternativeName>
        <fullName evidence="6">Biotin--[acetyl-CoA-carboxylase] ligase</fullName>
        <ecNumber evidence="6">6.3.4.15</ecNumber>
    </alternativeName>
    <alternativeName>
        <fullName evidence="6">Biotin--protein ligase</fullName>
    </alternativeName>
    <alternativeName>
        <fullName evidence="6">Biotin-[acetyl-CoA carboxylase] synthetase</fullName>
    </alternativeName>
</protein>
<dbReference type="HOGENOM" id="CLU_051096_0_0_10"/>
<organism evidence="8 9">
    <name type="scientific">Prosthecochloris aestuarii (strain DSM 271 / SK 413)</name>
    <dbReference type="NCBI Taxonomy" id="290512"/>
    <lineage>
        <taxon>Bacteria</taxon>
        <taxon>Pseudomonadati</taxon>
        <taxon>Chlorobiota</taxon>
        <taxon>Chlorobiia</taxon>
        <taxon>Chlorobiales</taxon>
        <taxon>Chlorobiaceae</taxon>
        <taxon>Prosthecochloris</taxon>
    </lineage>
</organism>
<proteinExistence type="inferred from homology"/>
<dbReference type="InterPro" id="IPR003142">
    <property type="entry name" value="BPL_C"/>
</dbReference>
<comment type="catalytic activity">
    <reaction evidence="5 6">
        <text>biotin + L-lysyl-[protein] + ATP = N(6)-biotinyl-L-lysyl-[protein] + AMP + diphosphate + H(+)</text>
        <dbReference type="Rhea" id="RHEA:11756"/>
        <dbReference type="Rhea" id="RHEA-COMP:9752"/>
        <dbReference type="Rhea" id="RHEA-COMP:10505"/>
        <dbReference type="ChEBI" id="CHEBI:15378"/>
        <dbReference type="ChEBI" id="CHEBI:29969"/>
        <dbReference type="ChEBI" id="CHEBI:30616"/>
        <dbReference type="ChEBI" id="CHEBI:33019"/>
        <dbReference type="ChEBI" id="CHEBI:57586"/>
        <dbReference type="ChEBI" id="CHEBI:83144"/>
        <dbReference type="ChEBI" id="CHEBI:456215"/>
        <dbReference type="EC" id="6.3.4.15"/>
    </reaction>
</comment>
<dbReference type="HAMAP" id="MF_00978">
    <property type="entry name" value="Bifunct_BirA"/>
    <property type="match status" value="1"/>
</dbReference>
<dbReference type="SUPFAM" id="SSF55681">
    <property type="entry name" value="Class II aaRS and biotin synthetases"/>
    <property type="match status" value="1"/>
</dbReference>
<dbReference type="PANTHER" id="PTHR12835">
    <property type="entry name" value="BIOTIN PROTEIN LIGASE"/>
    <property type="match status" value="1"/>
</dbReference>
<dbReference type="SUPFAM" id="SSF46785">
    <property type="entry name" value="Winged helix' DNA-binding domain"/>
    <property type="match status" value="1"/>
</dbReference>
<keyword evidence="6" id="KW-0238">DNA-binding</keyword>
<keyword evidence="2 6" id="KW-0547">Nucleotide-binding</keyword>
<dbReference type="GO" id="GO:0006355">
    <property type="term" value="P:regulation of DNA-templated transcription"/>
    <property type="evidence" value="ECO:0007669"/>
    <property type="project" value="UniProtKB-UniRule"/>
</dbReference>
<dbReference type="InterPro" id="IPR004408">
    <property type="entry name" value="Biotin_CoA_COase_ligase"/>
</dbReference>
<feature type="binding site" evidence="6">
    <location>
        <begin position="92"/>
        <end position="94"/>
    </location>
    <ligand>
        <name>biotin</name>
        <dbReference type="ChEBI" id="CHEBI:57586"/>
    </ligand>
</feature>
<evidence type="ECO:0000256" key="2">
    <source>
        <dbReference type="ARBA" id="ARBA00022741"/>
    </source>
</evidence>
<dbReference type="InterPro" id="IPR036390">
    <property type="entry name" value="WH_DNA-bd_sf"/>
</dbReference>
<dbReference type="Pfam" id="PF03099">
    <property type="entry name" value="BPL_LplA_LipB"/>
    <property type="match status" value="1"/>
</dbReference>
<dbReference type="InterPro" id="IPR004143">
    <property type="entry name" value="BPL_LPL_catalytic"/>
</dbReference>
<keyword evidence="6" id="KW-0804">Transcription</keyword>
<dbReference type="SUPFAM" id="SSF50037">
    <property type="entry name" value="C-terminal domain of transcriptional repressors"/>
    <property type="match status" value="1"/>
</dbReference>
<accession>B4S691</accession>
<evidence type="ECO:0000313" key="8">
    <source>
        <dbReference type="EMBL" id="ACF47193.1"/>
    </source>
</evidence>
<dbReference type="GO" id="GO:0005524">
    <property type="term" value="F:ATP binding"/>
    <property type="evidence" value="ECO:0007669"/>
    <property type="project" value="UniProtKB-UniRule"/>
</dbReference>
<evidence type="ECO:0000259" key="7">
    <source>
        <dbReference type="PROSITE" id="PS51733"/>
    </source>
</evidence>
<evidence type="ECO:0000256" key="1">
    <source>
        <dbReference type="ARBA" id="ARBA00022598"/>
    </source>
</evidence>
<dbReference type="Gene3D" id="2.30.30.100">
    <property type="match status" value="1"/>
</dbReference>
<feature type="binding site" evidence="6">
    <location>
        <position position="188"/>
    </location>
    <ligand>
        <name>biotin</name>
        <dbReference type="ChEBI" id="CHEBI:57586"/>
    </ligand>
</feature>
<dbReference type="InterPro" id="IPR013196">
    <property type="entry name" value="HTH_11"/>
</dbReference>
<sequence>MNDSTIRILHCLRDADGFVSGETICREFGMTRSAVWKHISKLRALGYGIDALTGRGYRLSAMPGLPVGPEVEPLLDTSRVGRELFFYPIAVSTNALAKSFARNGAGEGAVVTADAQSGGRGRMQRVWSSPAGVNLYFSVILRPSVSPLRLPQIPLLVAAALHRALSFSVPGLQVLIKWPNDMLVNGRKICGILCEMESEADMAHFVIAGIGINVNLRELPHEIRGIATSLFLETGEEYSRSALLASFFNAFEPIYDAWLEEEDLGQVLECLDEYSYLKGRLVEVEQFNRRLRGRAAGISRTGELLLDLDNGERRVISSGEAHLFIEH</sequence>
<dbReference type="EC" id="6.3.4.15" evidence="6"/>
<feature type="binding site" evidence="6">
    <location>
        <position position="116"/>
    </location>
    <ligand>
        <name>biotin</name>
        <dbReference type="ChEBI" id="CHEBI:57586"/>
    </ligand>
</feature>
<feature type="domain" description="BPL/LPL catalytic" evidence="7">
    <location>
        <begin position="69"/>
        <end position="259"/>
    </location>
</feature>
<dbReference type="PROSITE" id="PS51733">
    <property type="entry name" value="BPL_LPL_CATALYTIC"/>
    <property type="match status" value="1"/>
</dbReference>
<keyword evidence="6" id="KW-0678">Repressor</keyword>
<keyword evidence="1 6" id="KW-0436">Ligase</keyword>
<dbReference type="GO" id="GO:0005737">
    <property type="term" value="C:cytoplasm"/>
    <property type="evidence" value="ECO:0007669"/>
    <property type="project" value="TreeGrafter"/>
</dbReference>
<dbReference type="GO" id="GO:0004077">
    <property type="term" value="F:biotin--[biotin carboxyl-carrier protein] ligase activity"/>
    <property type="evidence" value="ECO:0007669"/>
    <property type="project" value="UniProtKB-UniRule"/>
</dbReference>
<dbReference type="KEGG" id="paa:Paes_2191"/>
<keyword evidence="4 6" id="KW-0092">Biotin</keyword>
<dbReference type="STRING" id="290512.Paes_2191"/>
<dbReference type="Gene3D" id="3.30.930.10">
    <property type="entry name" value="Bira Bifunctional Protein, Domain 2"/>
    <property type="match status" value="1"/>
</dbReference>
<evidence type="ECO:0000256" key="5">
    <source>
        <dbReference type="ARBA" id="ARBA00047846"/>
    </source>
</evidence>
<dbReference type="eggNOG" id="COG0340">
    <property type="taxonomic scope" value="Bacteria"/>
</dbReference>
<keyword evidence="9" id="KW-1185">Reference proteome</keyword>
<comment type="similarity">
    <text evidence="6">Belongs to the biotin--protein ligase family.</text>
</comment>
<name>B4S691_PROA2</name>
<dbReference type="Pfam" id="PF08279">
    <property type="entry name" value="HTH_11"/>
    <property type="match status" value="1"/>
</dbReference>
<feature type="DNA-binding region" description="H-T-H motif" evidence="6">
    <location>
        <begin position="21"/>
        <end position="40"/>
    </location>
</feature>
<evidence type="ECO:0000256" key="6">
    <source>
        <dbReference type="HAMAP-Rule" id="MF_00978"/>
    </source>
</evidence>
<evidence type="ECO:0000256" key="3">
    <source>
        <dbReference type="ARBA" id="ARBA00022840"/>
    </source>
</evidence>
<dbReference type="CDD" id="cd16442">
    <property type="entry name" value="BPL"/>
    <property type="match status" value="1"/>
</dbReference>
<evidence type="ECO:0000313" key="9">
    <source>
        <dbReference type="Proteomes" id="UP000002725"/>
    </source>
</evidence>
<dbReference type="InterPro" id="IPR045864">
    <property type="entry name" value="aa-tRNA-synth_II/BPL/LPL"/>
</dbReference>
<dbReference type="InterPro" id="IPR008988">
    <property type="entry name" value="Transcriptional_repressor_C"/>
</dbReference>
<dbReference type="GO" id="GO:0003677">
    <property type="term" value="F:DNA binding"/>
    <property type="evidence" value="ECO:0007669"/>
    <property type="project" value="UniProtKB-UniRule"/>
</dbReference>
<keyword evidence="6" id="KW-0805">Transcription regulation</keyword>
<keyword evidence="3 6" id="KW-0067">ATP-binding</keyword>
<dbReference type="Proteomes" id="UP000002725">
    <property type="component" value="Chromosome"/>
</dbReference>
<dbReference type="EMBL" id="CP001108">
    <property type="protein sequence ID" value="ACF47193.1"/>
    <property type="molecule type" value="Genomic_DNA"/>
</dbReference>
<comment type="function">
    <text evidence="6">Acts both as a biotin--[acetyl-CoA-carboxylase] ligase and a repressor.</text>
</comment>
<dbReference type="PANTHER" id="PTHR12835:SF5">
    <property type="entry name" value="BIOTIN--PROTEIN LIGASE"/>
    <property type="match status" value="1"/>
</dbReference>
<gene>
    <name evidence="6" type="primary">birA</name>
    <name evidence="8" type="ordered locus">Paes_2191</name>
</gene>
<dbReference type="eggNOG" id="COG1654">
    <property type="taxonomic scope" value="Bacteria"/>
</dbReference>
<dbReference type="AlphaFoldDB" id="B4S691"/>
<evidence type="ECO:0000256" key="4">
    <source>
        <dbReference type="ARBA" id="ARBA00023267"/>
    </source>
</evidence>
<dbReference type="NCBIfam" id="TIGR00121">
    <property type="entry name" value="birA_ligase"/>
    <property type="match status" value="1"/>
</dbReference>